<dbReference type="RefSeq" id="XP_040726221.1">
    <property type="nucleotide sequence ID" value="XM_040868992.1"/>
</dbReference>
<protein>
    <submittedName>
        <fullName evidence="4">Carbon-nitrogen hydrolase</fullName>
    </submittedName>
</protein>
<dbReference type="STRING" id="56484.A0A1Y2FJS1"/>
<evidence type="ECO:0000313" key="5">
    <source>
        <dbReference type="Proteomes" id="UP000193685"/>
    </source>
</evidence>
<evidence type="ECO:0000259" key="3">
    <source>
        <dbReference type="PROSITE" id="PS50263"/>
    </source>
</evidence>
<comment type="similarity">
    <text evidence="1">Belongs to the carbon-nitrogen hydrolase superfamily. NIT1/NIT2 family.</text>
</comment>
<keyword evidence="5" id="KW-1185">Reference proteome</keyword>
<dbReference type="Pfam" id="PF00795">
    <property type="entry name" value="CN_hydrolase"/>
    <property type="match status" value="1"/>
</dbReference>
<dbReference type="PANTHER" id="PTHR23088">
    <property type="entry name" value="NITRILASE-RELATED"/>
    <property type="match status" value="1"/>
</dbReference>
<dbReference type="GO" id="GO:0005739">
    <property type="term" value="C:mitochondrion"/>
    <property type="evidence" value="ECO:0007669"/>
    <property type="project" value="TreeGrafter"/>
</dbReference>
<sequence>MSLVPRSFKAFRLGLIQLATGADKARNLQNAASKVKEAVQGKAQVVVLPECFNSPYGTQYFPEYAESIDPPEQSYLALAKMAKDNDVYLVGGSIPEKKDGKLYNTSLCFDHKGELIGVHRKVHLFDIDVPGKIRFQESDCLSPGDKLTEIDTPYGKFGVAICYDVRFPEMAMVAARNGCSAFLYPGAFNLTTGPLHWELLGRARAVDNQIFVALCSPARDMSASYNAYGHSIIVNPNGQVLAEAGTNEEIIYADCEPQAMEDTRKSIPVTTQRRFDVYENVADK</sequence>
<evidence type="ECO:0000256" key="1">
    <source>
        <dbReference type="ARBA" id="ARBA00010613"/>
    </source>
</evidence>
<organism evidence="4 5">
    <name type="scientific">Protomyces lactucae-debilis</name>
    <dbReference type="NCBI Taxonomy" id="2754530"/>
    <lineage>
        <taxon>Eukaryota</taxon>
        <taxon>Fungi</taxon>
        <taxon>Dikarya</taxon>
        <taxon>Ascomycota</taxon>
        <taxon>Taphrinomycotina</taxon>
        <taxon>Taphrinomycetes</taxon>
        <taxon>Taphrinales</taxon>
        <taxon>Protomycetaceae</taxon>
        <taxon>Protomyces</taxon>
    </lineage>
</organism>
<feature type="domain" description="CN hydrolase" evidence="3">
    <location>
        <begin position="11"/>
        <end position="257"/>
    </location>
</feature>
<dbReference type="GO" id="GO:0050152">
    <property type="term" value="F:omega-amidase activity"/>
    <property type="evidence" value="ECO:0007669"/>
    <property type="project" value="TreeGrafter"/>
</dbReference>
<accession>A0A1Y2FJS1</accession>
<dbReference type="Gene3D" id="3.60.110.10">
    <property type="entry name" value="Carbon-nitrogen hydrolase"/>
    <property type="match status" value="1"/>
</dbReference>
<evidence type="ECO:0000256" key="2">
    <source>
        <dbReference type="ARBA" id="ARBA00022801"/>
    </source>
</evidence>
<dbReference type="OMA" id="RQIPIYK"/>
<gene>
    <name evidence="4" type="ORF">BCR37DRAFT_378199</name>
</gene>
<dbReference type="FunFam" id="3.60.110.10:FF:000002">
    <property type="entry name" value="Nitrilase family member 2"/>
    <property type="match status" value="1"/>
</dbReference>
<dbReference type="InterPro" id="IPR001110">
    <property type="entry name" value="UPF0012_CS"/>
</dbReference>
<dbReference type="InterPro" id="IPR003010">
    <property type="entry name" value="C-N_Hydrolase"/>
</dbReference>
<dbReference type="PROSITE" id="PS01227">
    <property type="entry name" value="UPF0012"/>
    <property type="match status" value="1"/>
</dbReference>
<dbReference type="PANTHER" id="PTHR23088:SF30">
    <property type="entry name" value="OMEGA-AMIDASE NIT2"/>
    <property type="match status" value="1"/>
</dbReference>
<dbReference type="GO" id="GO:0006107">
    <property type="term" value="P:oxaloacetate metabolic process"/>
    <property type="evidence" value="ECO:0007669"/>
    <property type="project" value="TreeGrafter"/>
</dbReference>
<dbReference type="GeneID" id="63785591"/>
<dbReference type="Proteomes" id="UP000193685">
    <property type="component" value="Unassembled WGS sequence"/>
</dbReference>
<dbReference type="AlphaFoldDB" id="A0A1Y2FJS1"/>
<comment type="caution">
    <text evidence="4">The sequence shown here is derived from an EMBL/GenBank/DDBJ whole genome shotgun (WGS) entry which is preliminary data.</text>
</comment>
<dbReference type="OrthoDB" id="10250282at2759"/>
<dbReference type="InterPro" id="IPR036526">
    <property type="entry name" value="C-N_Hydrolase_sf"/>
</dbReference>
<dbReference type="GO" id="GO:0006541">
    <property type="term" value="P:glutamine metabolic process"/>
    <property type="evidence" value="ECO:0007669"/>
    <property type="project" value="TreeGrafter"/>
</dbReference>
<dbReference type="SUPFAM" id="SSF56317">
    <property type="entry name" value="Carbon-nitrogen hydrolase"/>
    <property type="match status" value="1"/>
</dbReference>
<proteinExistence type="inferred from homology"/>
<dbReference type="PROSITE" id="PS50263">
    <property type="entry name" value="CN_HYDROLASE"/>
    <property type="match status" value="1"/>
</dbReference>
<reference evidence="4 5" key="1">
    <citation type="submission" date="2016-07" db="EMBL/GenBank/DDBJ databases">
        <title>Pervasive Adenine N6-methylation of Active Genes in Fungi.</title>
        <authorList>
            <consortium name="DOE Joint Genome Institute"/>
            <person name="Mondo S.J."/>
            <person name="Dannebaum R.O."/>
            <person name="Kuo R.C."/>
            <person name="Labutti K."/>
            <person name="Haridas S."/>
            <person name="Kuo A."/>
            <person name="Salamov A."/>
            <person name="Ahrendt S.R."/>
            <person name="Lipzen A."/>
            <person name="Sullivan W."/>
            <person name="Andreopoulos W.B."/>
            <person name="Clum A."/>
            <person name="Lindquist E."/>
            <person name="Daum C."/>
            <person name="Ramamoorthy G.K."/>
            <person name="Gryganskyi A."/>
            <person name="Culley D."/>
            <person name="Magnuson J.K."/>
            <person name="James T.Y."/>
            <person name="O'Malley M.A."/>
            <person name="Stajich J.E."/>
            <person name="Spatafora J.W."/>
            <person name="Visel A."/>
            <person name="Grigoriev I.V."/>
        </authorList>
    </citation>
    <scope>NUCLEOTIDE SEQUENCE [LARGE SCALE GENOMIC DNA]</scope>
    <source>
        <strain evidence="4 5">12-1054</strain>
    </source>
</reference>
<dbReference type="InterPro" id="IPR045254">
    <property type="entry name" value="Nit1/2_C-N_Hydrolase"/>
</dbReference>
<dbReference type="EMBL" id="MCFI01000006">
    <property type="protein sequence ID" value="ORY84203.1"/>
    <property type="molecule type" value="Genomic_DNA"/>
</dbReference>
<name>A0A1Y2FJS1_PROLT</name>
<keyword evidence="2 4" id="KW-0378">Hydrolase</keyword>
<dbReference type="GO" id="GO:0006528">
    <property type="term" value="P:asparagine metabolic process"/>
    <property type="evidence" value="ECO:0007669"/>
    <property type="project" value="TreeGrafter"/>
</dbReference>
<evidence type="ECO:0000313" key="4">
    <source>
        <dbReference type="EMBL" id="ORY84203.1"/>
    </source>
</evidence>
<dbReference type="CDD" id="cd07572">
    <property type="entry name" value="nit"/>
    <property type="match status" value="1"/>
</dbReference>